<feature type="transmembrane region" description="Helical" evidence="7">
    <location>
        <begin position="86"/>
        <end position="105"/>
    </location>
</feature>
<dbReference type="InterPro" id="IPR020846">
    <property type="entry name" value="MFS_dom"/>
</dbReference>
<dbReference type="Gene3D" id="1.20.1720.10">
    <property type="entry name" value="Multidrug resistance protein D"/>
    <property type="match status" value="1"/>
</dbReference>
<feature type="transmembrane region" description="Helical" evidence="7">
    <location>
        <begin position="375"/>
        <end position="397"/>
    </location>
</feature>
<keyword evidence="5 7" id="KW-1133">Transmembrane helix</keyword>
<feature type="transmembrane region" description="Helical" evidence="7">
    <location>
        <begin position="176"/>
        <end position="193"/>
    </location>
</feature>
<name>A0ABT7DJ35_9ACTN</name>
<keyword evidence="2" id="KW-0813">Transport</keyword>
<dbReference type="EMBL" id="JASJEU010000003">
    <property type="protein sequence ID" value="MDJ1649538.1"/>
    <property type="molecule type" value="Genomic_DNA"/>
</dbReference>
<evidence type="ECO:0000256" key="2">
    <source>
        <dbReference type="ARBA" id="ARBA00022448"/>
    </source>
</evidence>
<dbReference type="InterPro" id="IPR036259">
    <property type="entry name" value="MFS_trans_sf"/>
</dbReference>
<protein>
    <submittedName>
        <fullName evidence="9">MFS transporter</fullName>
    </submittedName>
</protein>
<evidence type="ECO:0000313" key="10">
    <source>
        <dbReference type="Proteomes" id="UP001232750"/>
    </source>
</evidence>
<evidence type="ECO:0000256" key="1">
    <source>
        <dbReference type="ARBA" id="ARBA00004651"/>
    </source>
</evidence>
<comment type="caution">
    <text evidence="9">The sequence shown here is derived from an EMBL/GenBank/DDBJ whole genome shotgun (WGS) entry which is preliminary data.</text>
</comment>
<dbReference type="InterPro" id="IPR011701">
    <property type="entry name" value="MFS"/>
</dbReference>
<evidence type="ECO:0000256" key="4">
    <source>
        <dbReference type="ARBA" id="ARBA00022692"/>
    </source>
</evidence>
<keyword evidence="10" id="KW-1185">Reference proteome</keyword>
<evidence type="ECO:0000256" key="6">
    <source>
        <dbReference type="ARBA" id="ARBA00023136"/>
    </source>
</evidence>
<evidence type="ECO:0000259" key="8">
    <source>
        <dbReference type="PROSITE" id="PS50850"/>
    </source>
</evidence>
<feature type="domain" description="Major facilitator superfamily (MFS) profile" evidence="8">
    <location>
        <begin position="20"/>
        <end position="402"/>
    </location>
</feature>
<proteinExistence type="predicted"/>
<keyword evidence="4 7" id="KW-0812">Transmembrane</keyword>
<feature type="transmembrane region" description="Helical" evidence="7">
    <location>
        <begin position="261"/>
        <end position="280"/>
    </location>
</feature>
<evidence type="ECO:0000313" key="9">
    <source>
        <dbReference type="EMBL" id="MDJ1649538.1"/>
    </source>
</evidence>
<reference evidence="9 10" key="1">
    <citation type="submission" date="2023-05" db="EMBL/GenBank/DDBJ databases">
        <title>Gordonibacter KGMB12511T sp. nov., isolated from faeces of healthy Korean.</title>
        <authorList>
            <person name="Kim H.S."/>
            <person name="Kim J.-S."/>
            <person name="Suh M.K."/>
            <person name="Eom M.K."/>
            <person name="Do H.E."/>
            <person name="Lee J.-S."/>
        </authorList>
    </citation>
    <scope>NUCLEOTIDE SEQUENCE [LARGE SCALE GENOMIC DNA]</scope>
    <source>
        <strain evidence="9 10">KGMB12511</strain>
    </source>
</reference>
<dbReference type="RefSeq" id="WP_283830870.1">
    <property type="nucleotide sequence ID" value="NZ_JASJEU010000003.1"/>
</dbReference>
<keyword evidence="6 7" id="KW-0472">Membrane</keyword>
<evidence type="ECO:0000256" key="3">
    <source>
        <dbReference type="ARBA" id="ARBA00022475"/>
    </source>
</evidence>
<evidence type="ECO:0000256" key="5">
    <source>
        <dbReference type="ARBA" id="ARBA00022989"/>
    </source>
</evidence>
<accession>A0ABT7DJ35</accession>
<feature type="transmembrane region" description="Helical" evidence="7">
    <location>
        <begin position="350"/>
        <end position="369"/>
    </location>
</feature>
<feature type="transmembrane region" description="Helical" evidence="7">
    <location>
        <begin position="225"/>
        <end position="249"/>
    </location>
</feature>
<dbReference type="PANTHER" id="PTHR42718">
    <property type="entry name" value="MAJOR FACILITATOR SUPERFAMILY MULTIDRUG TRANSPORTER MFSC"/>
    <property type="match status" value="1"/>
</dbReference>
<dbReference type="Proteomes" id="UP001232750">
    <property type="component" value="Unassembled WGS sequence"/>
</dbReference>
<feature type="transmembrane region" description="Helical" evidence="7">
    <location>
        <begin position="55"/>
        <end position="74"/>
    </location>
</feature>
<dbReference type="PANTHER" id="PTHR42718:SF46">
    <property type="entry name" value="BLR6921 PROTEIN"/>
    <property type="match status" value="1"/>
</dbReference>
<organism evidence="9 10">
    <name type="scientific">Gordonibacter faecis</name>
    <dbReference type="NCBI Taxonomy" id="3047475"/>
    <lineage>
        <taxon>Bacteria</taxon>
        <taxon>Bacillati</taxon>
        <taxon>Actinomycetota</taxon>
        <taxon>Coriobacteriia</taxon>
        <taxon>Eggerthellales</taxon>
        <taxon>Eggerthellaceae</taxon>
        <taxon>Gordonibacter</taxon>
    </lineage>
</organism>
<dbReference type="Pfam" id="PF07690">
    <property type="entry name" value="MFS_1"/>
    <property type="match status" value="1"/>
</dbReference>
<feature type="transmembrane region" description="Helical" evidence="7">
    <location>
        <begin position="144"/>
        <end position="170"/>
    </location>
</feature>
<evidence type="ECO:0000256" key="7">
    <source>
        <dbReference type="SAM" id="Phobius"/>
    </source>
</evidence>
<dbReference type="SUPFAM" id="SSF103473">
    <property type="entry name" value="MFS general substrate transporter"/>
    <property type="match status" value="1"/>
</dbReference>
<feature type="transmembrane region" description="Helical" evidence="7">
    <location>
        <begin position="312"/>
        <end position="329"/>
    </location>
</feature>
<comment type="subcellular location">
    <subcellularLocation>
        <location evidence="1">Cell membrane</location>
        <topology evidence="1">Multi-pass membrane protein</topology>
    </subcellularLocation>
</comment>
<keyword evidence="3" id="KW-1003">Cell membrane</keyword>
<sequence length="434" mass="45484">MTNMNLWLVQPQRRLGPAGLIALLVITGLVTPLSLDMYTPAIPHMTEHFNADAGTVNLTLVGYFLFFAVGLLLFGPVSDRLGRKPVLLAGVATYAAASALCALAPTIWALIAFRVAQALGAGAVGAVSTAVVKDAVVPEKRETVLSVVQVMFVVGPVLAPVLGALVLQVADWRMTFWLLSLVGVFCGVMALLFEETLPPHECLHGSVASSLIHLGTVAKNRGFTWFLLVAGLFNLPFMAYIAVGSYVYISFFGLSELEYSAYFAVAALFTATGPLIWMFASKFVSARKFTSLALGVALATGISMLAVGEASPVAFCIIMLAFALCESAIRPYSTNILLSQQEGDTGAASSLINFANTAVGSVGMALAVLPWPNFVVGIGAIITGTMVVAGVLWVTLLKSKVPLVGIKEATTPGSPRVVANGEAIEAGEIASKGR</sequence>
<dbReference type="PROSITE" id="PS50850">
    <property type="entry name" value="MFS"/>
    <property type="match status" value="1"/>
</dbReference>
<feature type="transmembrane region" description="Helical" evidence="7">
    <location>
        <begin position="15"/>
        <end position="35"/>
    </location>
</feature>
<gene>
    <name evidence="9" type="ORF">QNJ86_01865</name>
</gene>